<dbReference type="InterPro" id="IPR036187">
    <property type="entry name" value="DNA_mismatch_repair_MutS_sf"/>
</dbReference>
<evidence type="ECO:0000256" key="3">
    <source>
        <dbReference type="ARBA" id="ARBA00022840"/>
    </source>
</evidence>
<dbReference type="GO" id="GO:0140664">
    <property type="term" value="F:ATP-dependent DNA damage sensor activity"/>
    <property type="evidence" value="ECO:0007669"/>
    <property type="project" value="InterPro"/>
</dbReference>
<dbReference type="PANTHER" id="PTHR11361">
    <property type="entry name" value="DNA MISMATCH REPAIR PROTEIN MUTS FAMILY MEMBER"/>
    <property type="match status" value="1"/>
</dbReference>
<keyword evidence="2" id="KW-0547">Nucleotide-binding</keyword>
<evidence type="ECO:0000256" key="4">
    <source>
        <dbReference type="ARBA" id="ARBA00023125"/>
    </source>
</evidence>
<name>M1K9F1_ENCCN</name>
<dbReference type="VEuPathDB" id="MicrosporidiaDB:M970_030480"/>
<sequence>MPIFILFSAVVLAIPSMDYEFKLFYETLDKDKFKFFGRGEAYSVFNEDIEMVPRCSMKDVAERKEGKEMRLSKGEIEDVVRALLTESRVGVQEYEGRTLVREGFPGNWKDFTDLLLDARNVPSVAAVKLGDAVEVSFLTTSESTIYTSTFEDDEILSNLYWILSEMNVIEVVYDNKRLGDFLNRLGISGCLRRGEESAIKLLCRYLRVSEESYEHKEYVRPFVCRVDRSVLSSLNVYNENEHCVAKTFCCYTNQGWRLLHRMLLQPLRNKDEIERRLDIVDSLRTLNLGILKRFPDLLRLSKRVSSGRGSLREILRLAQTVDTIPELMSSFSSSLALSKDVGETLKKIFLAFVPFRNEITRVIDLEAAEENVYRVRPDVSERLQKLNRALAEVDGKMQKEYERVCGIYPRAKVDRNSGAFKTAKAEYQRSQDLFKKEGFVELSFVKGGVSFTTRVLSLLNERRESLKKEIDDEEKEIMDGVKTALKNYTPYLESLNHLTALVDVFSAFSIKATLKGYSRPIVGGTMLEIENGFHPVLEDQDYIPNSIKMEDRRMCVVTGPNMGGKSTFLKTCGVIALLAHMGCYVPAEYASIPILDGIYTRVGAGDCSFTGSSTFMMEMADIARICRLSSPESLIIIDELGRGTSAVDGLSIAQAVKEHLILKKSLCLCATHFPELCGDDVLNKKAKSDGTLLMYEMVDGICDTSFGIMVAEKVGFPAEVIEMAKGYMER</sequence>
<dbReference type="InterPro" id="IPR000432">
    <property type="entry name" value="DNA_mismatch_repair_MutS_C"/>
</dbReference>
<dbReference type="SMART" id="SM00534">
    <property type="entry name" value="MUTSac"/>
    <property type="match status" value="1"/>
</dbReference>
<dbReference type="SUPFAM" id="SSF48334">
    <property type="entry name" value="DNA repair protein MutS, domain III"/>
    <property type="match status" value="1"/>
</dbReference>
<dbReference type="GO" id="GO:0030983">
    <property type="term" value="F:mismatched DNA binding"/>
    <property type="evidence" value="ECO:0007669"/>
    <property type="project" value="InterPro"/>
</dbReference>
<evidence type="ECO:0000313" key="8">
    <source>
        <dbReference type="EMBL" id="AGE95922.1"/>
    </source>
</evidence>
<dbReference type="InterPro" id="IPR027417">
    <property type="entry name" value="P-loop_NTPase"/>
</dbReference>
<evidence type="ECO:0000256" key="1">
    <source>
        <dbReference type="ARBA" id="ARBA00006271"/>
    </source>
</evidence>
<dbReference type="Pfam" id="PF05192">
    <property type="entry name" value="MutS_III"/>
    <property type="match status" value="1"/>
</dbReference>
<dbReference type="VEuPathDB" id="MicrosporidiaDB:AEWD_030480"/>
<dbReference type="PROSITE" id="PS00486">
    <property type="entry name" value="DNA_MISMATCH_REPAIR_2"/>
    <property type="match status" value="1"/>
</dbReference>
<dbReference type="InterPro" id="IPR036678">
    <property type="entry name" value="MutS_con_dom_sf"/>
</dbReference>
<keyword evidence="5" id="KW-0227">DNA damage</keyword>
<dbReference type="VEuPathDB" id="MicrosporidiaDB:ECU03_0540"/>
<dbReference type="PIRSF" id="PIRSF005813">
    <property type="entry name" value="MSH2"/>
    <property type="match status" value="1"/>
</dbReference>
<dbReference type="GO" id="GO:0005524">
    <property type="term" value="F:ATP binding"/>
    <property type="evidence" value="ECO:0007669"/>
    <property type="project" value="UniProtKB-KW"/>
</dbReference>
<evidence type="ECO:0000256" key="6">
    <source>
        <dbReference type="SAM" id="Coils"/>
    </source>
</evidence>
<dbReference type="InterPro" id="IPR011184">
    <property type="entry name" value="DNA_mismatch_repair_Msh2"/>
</dbReference>
<dbReference type="GO" id="GO:0006298">
    <property type="term" value="P:mismatch repair"/>
    <property type="evidence" value="ECO:0007669"/>
    <property type="project" value="InterPro"/>
</dbReference>
<dbReference type="InterPro" id="IPR045076">
    <property type="entry name" value="MutS"/>
</dbReference>
<proteinExistence type="inferred from homology"/>
<keyword evidence="5" id="KW-0234">DNA repair</keyword>
<dbReference type="Gene3D" id="3.40.50.300">
    <property type="entry name" value="P-loop containing nucleotide triphosphate hydrolases"/>
    <property type="match status" value="1"/>
</dbReference>
<reference evidence="8" key="1">
    <citation type="journal article" date="2013" name="Eukaryot. Cell">
        <title>Extremely Reduced Levels of Heterozygosity in the Vertebrate Pathogen Encephalitozoon cuniculi.</title>
        <authorList>
            <person name="Selman M."/>
            <person name="Sak B."/>
            <person name="Kvac M."/>
            <person name="Farinelli L."/>
            <person name="Weiss L.M."/>
            <person name="Corradi N."/>
        </authorList>
    </citation>
    <scope>NUCLEOTIDE SEQUENCE</scope>
</reference>
<keyword evidence="6" id="KW-0175">Coiled coil</keyword>
<comment type="similarity">
    <text evidence="1">Belongs to the DNA mismatch repair MutS family.</text>
</comment>
<evidence type="ECO:0000259" key="7">
    <source>
        <dbReference type="PROSITE" id="PS00486"/>
    </source>
</evidence>
<dbReference type="VEuPathDB" id="MicrosporidiaDB:AEWQ_030480"/>
<dbReference type="SUPFAM" id="SSF52540">
    <property type="entry name" value="P-loop containing nucleoside triphosphate hydrolases"/>
    <property type="match status" value="1"/>
</dbReference>
<evidence type="ECO:0000256" key="2">
    <source>
        <dbReference type="ARBA" id="ARBA00022741"/>
    </source>
</evidence>
<dbReference type="GO" id="GO:0005634">
    <property type="term" value="C:nucleus"/>
    <property type="evidence" value="ECO:0007669"/>
    <property type="project" value="TreeGrafter"/>
</dbReference>
<dbReference type="Pfam" id="PF00488">
    <property type="entry name" value="MutS_V"/>
    <property type="match status" value="1"/>
</dbReference>
<protein>
    <submittedName>
        <fullName evidence="8">DNA mismatch repair protein</fullName>
    </submittedName>
</protein>
<dbReference type="EMBL" id="KC513611">
    <property type="protein sequence ID" value="AGE95922.1"/>
    <property type="molecule type" value="Genomic_DNA"/>
</dbReference>
<dbReference type="VEuPathDB" id="MicrosporidiaDB:AEWR_030480"/>
<gene>
    <name evidence="8" type="ORF">ECU03_0540</name>
</gene>
<keyword evidence="4" id="KW-0238">DNA-binding</keyword>
<feature type="coiled-coil region" evidence="6">
    <location>
        <begin position="456"/>
        <end position="483"/>
    </location>
</feature>
<dbReference type="AlphaFoldDB" id="M1K9F1"/>
<evidence type="ECO:0000256" key="5">
    <source>
        <dbReference type="ARBA" id="ARBA00023204"/>
    </source>
</evidence>
<dbReference type="Gene3D" id="1.10.1420.10">
    <property type="match status" value="2"/>
</dbReference>
<dbReference type="SMART" id="SM00533">
    <property type="entry name" value="MUTSd"/>
    <property type="match status" value="1"/>
</dbReference>
<feature type="domain" description="DNA mismatch repair proteins mutS family" evidence="7">
    <location>
        <begin position="633"/>
        <end position="649"/>
    </location>
</feature>
<dbReference type="Gene3D" id="3.30.420.110">
    <property type="entry name" value="MutS, connector domain"/>
    <property type="match status" value="1"/>
</dbReference>
<organism evidence="8">
    <name type="scientific">Encephalitozoon cuniculi</name>
    <name type="common">Microsporidian parasite</name>
    <dbReference type="NCBI Taxonomy" id="6035"/>
    <lineage>
        <taxon>Eukaryota</taxon>
        <taxon>Fungi</taxon>
        <taxon>Fungi incertae sedis</taxon>
        <taxon>Microsporidia</taxon>
        <taxon>Unikaryonidae</taxon>
        <taxon>Encephalitozoon</taxon>
    </lineage>
</organism>
<accession>M1K9F1</accession>
<dbReference type="PANTHER" id="PTHR11361:SF34">
    <property type="entry name" value="DNA MISMATCH REPAIR PROTEIN MSH1, MITOCHONDRIAL"/>
    <property type="match status" value="1"/>
</dbReference>
<dbReference type="InterPro" id="IPR007696">
    <property type="entry name" value="DNA_mismatch_repair_MutS_core"/>
</dbReference>
<keyword evidence="3" id="KW-0067">ATP-binding</keyword>
<dbReference type="CDD" id="cd03243">
    <property type="entry name" value="ABC_MutS_homologs"/>
    <property type="match status" value="1"/>
</dbReference>